<dbReference type="InterPro" id="IPR016181">
    <property type="entry name" value="Acyl_CoA_acyltransferase"/>
</dbReference>
<sequence length="177" mass="19784">MDYDITLREATAEDAANLLRLVTELNQETPYILVNNQALQLTAGEMAEEIEFLHHLPKQLILVAATHNRLIGVATVSTSSDNSINHIGEIGISIKKDFWGLGLGTALLTEVLDWAAQTYDLKRLEIKVQERNTRAIKLYQKLGFQTEGIIRLGVKSADNQLENVVLMSRLINQKTTT</sequence>
<evidence type="ECO:0000259" key="1">
    <source>
        <dbReference type="PROSITE" id="PS51186"/>
    </source>
</evidence>
<dbReference type="Gene3D" id="3.40.630.30">
    <property type="match status" value="1"/>
</dbReference>
<dbReference type="PANTHER" id="PTHR43415:SF3">
    <property type="entry name" value="GNAT-FAMILY ACETYLTRANSFERASE"/>
    <property type="match status" value="1"/>
</dbReference>
<name>A0A430A0A7_9ENTE</name>
<dbReference type="SUPFAM" id="SSF55729">
    <property type="entry name" value="Acyl-CoA N-acyltransferases (Nat)"/>
    <property type="match status" value="1"/>
</dbReference>
<dbReference type="RefSeq" id="WP_125983313.1">
    <property type="nucleotide sequence ID" value="NZ_NGJS01000003.1"/>
</dbReference>
<protein>
    <recommendedName>
        <fullName evidence="1">N-acetyltransferase domain-containing protein</fullName>
    </recommendedName>
</protein>
<dbReference type="AlphaFoldDB" id="A0A430A0A7"/>
<dbReference type="EMBL" id="NGJS01000003">
    <property type="protein sequence ID" value="RST99778.1"/>
    <property type="molecule type" value="Genomic_DNA"/>
</dbReference>
<comment type="caution">
    <text evidence="2">The sequence shown here is derived from an EMBL/GenBank/DDBJ whole genome shotgun (WGS) entry which is preliminary data.</text>
</comment>
<reference evidence="2 3" key="1">
    <citation type="submission" date="2017-05" db="EMBL/GenBank/DDBJ databases">
        <title>Vagococcus spp. assemblies.</title>
        <authorList>
            <person name="Gulvik C.A."/>
        </authorList>
    </citation>
    <scope>NUCLEOTIDE SEQUENCE [LARGE SCALE GENOMIC DNA]</scope>
    <source>
        <strain evidence="2 3">SS1995</strain>
    </source>
</reference>
<feature type="domain" description="N-acetyltransferase" evidence="1">
    <location>
        <begin position="5"/>
        <end position="172"/>
    </location>
</feature>
<dbReference type="Pfam" id="PF00583">
    <property type="entry name" value="Acetyltransf_1"/>
    <property type="match status" value="1"/>
</dbReference>
<dbReference type="InterPro" id="IPR000182">
    <property type="entry name" value="GNAT_dom"/>
</dbReference>
<organism evidence="2 3">
    <name type="scientific">Vagococcus vulneris</name>
    <dbReference type="NCBI Taxonomy" id="1977869"/>
    <lineage>
        <taxon>Bacteria</taxon>
        <taxon>Bacillati</taxon>
        <taxon>Bacillota</taxon>
        <taxon>Bacilli</taxon>
        <taxon>Lactobacillales</taxon>
        <taxon>Enterococcaceae</taxon>
        <taxon>Vagococcus</taxon>
    </lineage>
</organism>
<accession>A0A430A0A7</accession>
<gene>
    <name evidence="2" type="ORF">CBF37_03375</name>
</gene>
<dbReference type="PANTHER" id="PTHR43415">
    <property type="entry name" value="SPERMIDINE N(1)-ACETYLTRANSFERASE"/>
    <property type="match status" value="1"/>
</dbReference>
<dbReference type="GO" id="GO:0016747">
    <property type="term" value="F:acyltransferase activity, transferring groups other than amino-acyl groups"/>
    <property type="evidence" value="ECO:0007669"/>
    <property type="project" value="InterPro"/>
</dbReference>
<dbReference type="OrthoDB" id="948250at2"/>
<dbReference type="CDD" id="cd04301">
    <property type="entry name" value="NAT_SF"/>
    <property type="match status" value="1"/>
</dbReference>
<dbReference type="Proteomes" id="UP000287857">
    <property type="component" value="Unassembled WGS sequence"/>
</dbReference>
<evidence type="ECO:0000313" key="3">
    <source>
        <dbReference type="Proteomes" id="UP000287857"/>
    </source>
</evidence>
<proteinExistence type="predicted"/>
<dbReference type="PROSITE" id="PS51186">
    <property type="entry name" value="GNAT"/>
    <property type="match status" value="1"/>
</dbReference>
<evidence type="ECO:0000313" key="2">
    <source>
        <dbReference type="EMBL" id="RST99778.1"/>
    </source>
</evidence>
<keyword evidence="3" id="KW-1185">Reference proteome</keyword>